<dbReference type="FunFam" id="1.10.1240.10:FF:000001">
    <property type="entry name" value="Methionine synthase"/>
    <property type="match status" value="1"/>
</dbReference>
<evidence type="ECO:0000256" key="13">
    <source>
        <dbReference type="ARBA" id="ARBA00022723"/>
    </source>
</evidence>
<dbReference type="GO" id="GO:0032259">
    <property type="term" value="P:methylation"/>
    <property type="evidence" value="ECO:0007669"/>
    <property type="project" value="UniProtKB-KW"/>
</dbReference>
<dbReference type="GO" id="GO:0008705">
    <property type="term" value="F:methionine synthase activity"/>
    <property type="evidence" value="ECO:0007669"/>
    <property type="project" value="UniProtKB-UniRule"/>
</dbReference>
<keyword evidence="16 20" id="KW-0486">Methionine biosynthesis</keyword>
<evidence type="ECO:0000256" key="8">
    <source>
        <dbReference type="ARBA" id="ARBA00022603"/>
    </source>
</evidence>
<evidence type="ECO:0000256" key="5">
    <source>
        <dbReference type="ARBA" id="ARBA00010398"/>
    </source>
</evidence>
<dbReference type="GO" id="GO:0008270">
    <property type="term" value="F:zinc ion binding"/>
    <property type="evidence" value="ECO:0007669"/>
    <property type="project" value="UniProtKB-UniRule"/>
</dbReference>
<accession>A0A8J6YM54</accession>
<dbReference type="Pfam" id="PF00809">
    <property type="entry name" value="Pterin_bind"/>
    <property type="match status" value="1"/>
</dbReference>
<evidence type="ECO:0000256" key="22">
    <source>
        <dbReference type="PIRSR" id="PIRSR000381-2"/>
    </source>
</evidence>
<comment type="cofactor">
    <cofactor evidence="3 20 21">
        <name>methylcob(III)alamin</name>
        <dbReference type="ChEBI" id="CHEBI:28115"/>
    </cofactor>
</comment>
<dbReference type="RefSeq" id="WP_192534168.1">
    <property type="nucleotide sequence ID" value="NZ_JACZHT010000003.1"/>
</dbReference>
<dbReference type="NCBIfam" id="TIGR02082">
    <property type="entry name" value="metH"/>
    <property type="match status" value="1"/>
</dbReference>
<evidence type="ECO:0000256" key="11">
    <source>
        <dbReference type="ARBA" id="ARBA00022679"/>
    </source>
</evidence>
<evidence type="ECO:0000313" key="30">
    <source>
        <dbReference type="Proteomes" id="UP000631034"/>
    </source>
</evidence>
<dbReference type="PANTHER" id="PTHR45833:SF1">
    <property type="entry name" value="METHIONINE SYNTHASE"/>
    <property type="match status" value="1"/>
</dbReference>
<evidence type="ECO:0000256" key="12">
    <source>
        <dbReference type="ARBA" id="ARBA00022691"/>
    </source>
</evidence>
<dbReference type="SUPFAM" id="SSF56507">
    <property type="entry name" value="Methionine synthase activation domain-like"/>
    <property type="match status" value="1"/>
</dbReference>
<dbReference type="EMBL" id="JACZHT010000003">
    <property type="protein sequence ID" value="MBE1237168.1"/>
    <property type="molecule type" value="Genomic_DNA"/>
</dbReference>
<dbReference type="InterPro" id="IPR036724">
    <property type="entry name" value="Cobalamin-bd_sf"/>
</dbReference>
<dbReference type="GO" id="GO:0031419">
    <property type="term" value="F:cobalamin binding"/>
    <property type="evidence" value="ECO:0007669"/>
    <property type="project" value="UniProtKB-UniRule"/>
</dbReference>
<dbReference type="Gene3D" id="1.10.1240.10">
    <property type="entry name" value="Methionine synthase domain"/>
    <property type="match status" value="1"/>
</dbReference>
<dbReference type="SUPFAM" id="SSF47644">
    <property type="entry name" value="Methionine synthase domain"/>
    <property type="match status" value="1"/>
</dbReference>
<dbReference type="InterPro" id="IPR000489">
    <property type="entry name" value="Pterin-binding_dom"/>
</dbReference>
<dbReference type="PROSITE" id="PS50970">
    <property type="entry name" value="HCY"/>
    <property type="match status" value="1"/>
</dbReference>
<keyword evidence="12 20" id="KW-0949">S-adenosyl-L-methionine</keyword>
<organism evidence="29 30">
    <name type="scientific">Phaeovibrio sulfidiphilus</name>
    <dbReference type="NCBI Taxonomy" id="1220600"/>
    <lineage>
        <taxon>Bacteria</taxon>
        <taxon>Pseudomonadati</taxon>
        <taxon>Pseudomonadota</taxon>
        <taxon>Alphaproteobacteria</taxon>
        <taxon>Rhodospirillales</taxon>
        <taxon>Rhodospirillaceae</taxon>
        <taxon>Phaeovibrio</taxon>
    </lineage>
</organism>
<dbReference type="SUPFAM" id="SSF82282">
    <property type="entry name" value="Homocysteine S-methyltransferase"/>
    <property type="match status" value="1"/>
</dbReference>
<feature type="domain" description="B12-binding" evidence="27">
    <location>
        <begin position="719"/>
        <end position="856"/>
    </location>
</feature>
<dbReference type="GO" id="GO:0046653">
    <property type="term" value="P:tetrahydrofolate metabolic process"/>
    <property type="evidence" value="ECO:0007669"/>
    <property type="project" value="TreeGrafter"/>
</dbReference>
<feature type="binding site" evidence="21 23">
    <location>
        <position position="222"/>
    </location>
    <ligand>
        <name>Zn(2+)</name>
        <dbReference type="ChEBI" id="CHEBI:29105"/>
    </ligand>
</feature>
<sequence>MSTFLEHLSQRVLLCDGGMGSLIQAMDLSVEEDFMGRENCTEALSLTRPDVIRSLHERYFEAGADCVETNTFGGSRLTLEEFDLGDRVREINRRGAELAREAAERFSDDRRRFVLGSIGPGTRLPSLGHVSYDRLKDSYVEQAMGLIEGGVDAVLIETCQDPLQFKAAINGVKQARAVQGAVLPILLQVTMETTGSLLVGTDLSAVIAIAASLEVDSLGFNCATGPREMSDHLRQLSESWPGFLSVQPNAGLPELLDGKAHYPLGADEFADWHRRFVTEDGLNLVGGCCGTTPAHIGATNAMLTDLAGGAVRPAPVRRSVHFVPSVASLYHGVPLRQENSFLSIGERLNANGSKKFRTLQESQDWDGIVAMGREQVREGSNTLDVCTAFVGRNEVADMTEVVSRLRGSVPTPLVFDSTETPVLEAALKLYGGKAIVNSINFEDGEGEAEKRLGLAREFGASVIALTIDEEGMAKSADDKLRIARRLYEFAVGRHHLPASDLLFDPLTFTICTGVEEDRTLGVETLEAIRRIRDEMPEVQIILGLSNISFGLKPAARAVLNSVFLDEAIKVGLTGAIVHVSKILPLHTLAPEEVETALDLIYDRRREGYDPLHAFIALFEGRTEVRTVDRTDQTVEERLKDRIIEGNRLGIEEDLEEALKTHAPLDIVNEILLDGMKVVGELFGSGKMQLPFVLQSAETMKAAVAALEPHMEKKDAMDTRGTMVLATVKGDVHDIGKNLVDIILSNNGYRVINLGIKQPLPAILEAARAHNADAIGLSGLLVKSTIIMKENLEEMAREGWNTPVILGGAALTRRFVEDDCTRAYGNHGRVAYARDAFDGLDLMGKVVAGEFDAYLAAITARKAEQAAAPALVPGAQAPLSAQEARTQARGVLERPVGHDDSDLHREDLKRATDVRVPPFWGARVLENVSIKSVVPFVNEKTLFGFQWRYRRGDRPADEWNAWIDANVRPIYHDWLKKAATEELIVPKAVYGFWKAASDGNDLILFAPDGVREVGRFSLPRQGKSGGLCISDFVLDVALGPECRDVIGLQAVTVGAAASRESARLFESNAYRDYLYFHGLSVEVAEAMAEYVHKRIRADLGYSGEDARETGDLLRQKYRGARYSFGYPACPNLEDQAQILELLGADRIGLSLTEEWELVPEQSTSALVILHPQARYFSV</sequence>
<feature type="domain" description="Hcy-binding" evidence="24">
    <location>
        <begin position="1"/>
        <end position="303"/>
    </location>
</feature>
<dbReference type="InterPro" id="IPR033706">
    <property type="entry name" value="Met_synthase_B12-bd"/>
</dbReference>
<comment type="caution">
    <text evidence="29">The sequence shown here is derived from an EMBL/GenBank/DDBJ whole genome shotgun (WGS) entry which is preliminary data.</text>
</comment>
<dbReference type="InterPro" id="IPR050554">
    <property type="entry name" value="Met_Synthase/Corrinoid"/>
</dbReference>
<keyword evidence="10 20" id="KW-0846">Cobalamin</keyword>
<comment type="domain">
    <text evidence="20">Modular enzyme with four functionally distinct domains. The isolated Hcy-binding domain catalyzes methyl transfer from free methylcobalamin to homocysteine. The Hcy-binding domain in association with the pterin-binding domain catalyzes the methylation of cob(I)alamin by methyltetrahydrofolate and the methylation of homocysteine. The B12-binding domain binds the cofactor. The AdoMet activation domain binds S-adenosyl-L-methionine. Under aerobic conditions cob(I)alamin can be converted to inactive cob(II)alamin. Reductive methylation by S-adenosyl-L-methionine and flavodoxin regenerates methylcobalamin.</text>
</comment>
<feature type="domain" description="AdoMet activation" evidence="26">
    <location>
        <begin position="891"/>
        <end position="1177"/>
    </location>
</feature>
<evidence type="ECO:0000256" key="21">
    <source>
        <dbReference type="PIRSR" id="PIRSR000381-1"/>
    </source>
</evidence>
<dbReference type="SUPFAM" id="SSF51717">
    <property type="entry name" value="Dihydropteroate synthetase-like"/>
    <property type="match status" value="1"/>
</dbReference>
<evidence type="ECO:0000256" key="7">
    <source>
        <dbReference type="ARBA" id="ARBA00013998"/>
    </source>
</evidence>
<dbReference type="CDD" id="cd02069">
    <property type="entry name" value="methionine_synthase_B12_BD"/>
    <property type="match status" value="1"/>
</dbReference>
<dbReference type="Pfam" id="PF02310">
    <property type="entry name" value="B12-binding"/>
    <property type="match status" value="1"/>
</dbReference>
<name>A0A8J6YM54_9PROT</name>
<dbReference type="SMART" id="SM01018">
    <property type="entry name" value="B12-binding_2"/>
    <property type="match status" value="1"/>
</dbReference>
<feature type="domain" description="B12-binding N-terminal" evidence="28">
    <location>
        <begin position="625"/>
        <end position="718"/>
    </location>
</feature>
<keyword evidence="9 20" id="KW-0028">Amino-acid biosynthesis</keyword>
<dbReference type="Gene3D" id="3.10.196.10">
    <property type="entry name" value="Vitamin B12-dependent methionine synthase, activation domain"/>
    <property type="match status" value="1"/>
</dbReference>
<feature type="binding site" evidence="22">
    <location>
        <begin position="729"/>
        <end position="733"/>
    </location>
    <ligand>
        <name>methylcob(III)alamin</name>
        <dbReference type="ChEBI" id="CHEBI:28115"/>
    </ligand>
</feature>
<dbReference type="UniPathway" id="UPA00051">
    <property type="reaction ID" value="UER00081"/>
</dbReference>
<evidence type="ECO:0000256" key="1">
    <source>
        <dbReference type="ARBA" id="ARBA00001700"/>
    </source>
</evidence>
<dbReference type="AlphaFoldDB" id="A0A8J6YM54"/>
<evidence type="ECO:0000256" key="17">
    <source>
        <dbReference type="ARBA" id="ARBA00023285"/>
    </source>
</evidence>
<evidence type="ECO:0000256" key="4">
    <source>
        <dbReference type="ARBA" id="ARBA00005178"/>
    </source>
</evidence>
<feature type="binding site" evidence="21 23">
    <location>
        <position position="289"/>
    </location>
    <ligand>
        <name>Zn(2+)</name>
        <dbReference type="ChEBI" id="CHEBI:29105"/>
    </ligand>
</feature>
<dbReference type="GO" id="GO:0005829">
    <property type="term" value="C:cytosol"/>
    <property type="evidence" value="ECO:0007669"/>
    <property type="project" value="TreeGrafter"/>
</dbReference>
<dbReference type="InterPro" id="IPR004223">
    <property type="entry name" value="VitB12-dep_Met_synth_activ_dom"/>
</dbReference>
<protein>
    <recommendedName>
        <fullName evidence="7 19">Methionine synthase</fullName>
        <ecNumber evidence="6 19">2.1.1.13</ecNumber>
    </recommendedName>
    <alternativeName>
        <fullName evidence="20">5-methyltetrahydrofolate--homocysteine methyltransferase</fullName>
    </alternativeName>
</protein>
<keyword evidence="17 20" id="KW-0170">Cobalt</keyword>
<dbReference type="InterPro" id="IPR036594">
    <property type="entry name" value="Meth_synthase_dom"/>
</dbReference>
<dbReference type="EC" id="2.1.1.13" evidence="6 19"/>
<gene>
    <name evidence="29" type="primary">metH</name>
    <name evidence="29" type="ORF">IHV25_05840</name>
</gene>
<evidence type="ECO:0000256" key="16">
    <source>
        <dbReference type="ARBA" id="ARBA00023167"/>
    </source>
</evidence>
<dbReference type="Pfam" id="PF02607">
    <property type="entry name" value="B12-binding_2"/>
    <property type="match status" value="1"/>
</dbReference>
<evidence type="ECO:0000259" key="27">
    <source>
        <dbReference type="PROSITE" id="PS51332"/>
    </source>
</evidence>
<comment type="similarity">
    <text evidence="5">Belongs to the vitamin-B12 dependent methionine synthase family.</text>
</comment>
<dbReference type="Gene3D" id="3.20.20.330">
    <property type="entry name" value="Homocysteine-binding-like domain"/>
    <property type="match status" value="1"/>
</dbReference>
<evidence type="ECO:0000259" key="24">
    <source>
        <dbReference type="PROSITE" id="PS50970"/>
    </source>
</evidence>
<evidence type="ECO:0000256" key="2">
    <source>
        <dbReference type="ARBA" id="ARBA00001947"/>
    </source>
</evidence>
<dbReference type="FunFam" id="3.20.20.330:FF:000001">
    <property type="entry name" value="Methionine synthase"/>
    <property type="match status" value="1"/>
</dbReference>
<dbReference type="PROSITE" id="PS50974">
    <property type="entry name" value="ADOMET_ACTIVATION"/>
    <property type="match status" value="1"/>
</dbReference>
<evidence type="ECO:0000256" key="18">
    <source>
        <dbReference type="ARBA" id="ARBA00025552"/>
    </source>
</evidence>
<dbReference type="PROSITE" id="PS51332">
    <property type="entry name" value="B12_BINDING"/>
    <property type="match status" value="1"/>
</dbReference>
<dbReference type="Pfam" id="PF02574">
    <property type="entry name" value="S-methyl_trans"/>
    <property type="match status" value="1"/>
</dbReference>
<feature type="binding site" evidence="21 23">
    <location>
        <position position="288"/>
    </location>
    <ligand>
        <name>Zn(2+)</name>
        <dbReference type="ChEBI" id="CHEBI:29105"/>
    </ligand>
</feature>
<dbReference type="Gene3D" id="3.40.50.280">
    <property type="entry name" value="Cobalamin-binding domain"/>
    <property type="match status" value="1"/>
</dbReference>
<dbReference type="SUPFAM" id="SSF52242">
    <property type="entry name" value="Cobalamin (vitamin B12)-binding domain"/>
    <property type="match status" value="1"/>
</dbReference>
<keyword evidence="13 20" id="KW-0479">Metal-binding</keyword>
<keyword evidence="30" id="KW-1185">Reference proteome</keyword>
<evidence type="ECO:0000259" key="25">
    <source>
        <dbReference type="PROSITE" id="PS50972"/>
    </source>
</evidence>
<keyword evidence="14" id="KW-0677">Repeat</keyword>
<dbReference type="InterPro" id="IPR006158">
    <property type="entry name" value="Cobalamin-bd"/>
</dbReference>
<reference evidence="29" key="1">
    <citation type="submission" date="2020-10" db="EMBL/GenBank/DDBJ databases">
        <title>Genome sequence of the unusual species of purple photosynthetic bacteria, Phaeovibrio sulfidiphilus DSM 23193, type strain.</title>
        <authorList>
            <person name="Kyndt J.A."/>
            <person name="Meyer T.E."/>
        </authorList>
    </citation>
    <scope>NUCLEOTIDE SEQUENCE</scope>
    <source>
        <strain evidence="29">DSM 23193</strain>
    </source>
</reference>
<dbReference type="InterPro" id="IPR011005">
    <property type="entry name" value="Dihydropteroate_synth-like_sf"/>
</dbReference>
<evidence type="ECO:0000256" key="10">
    <source>
        <dbReference type="ARBA" id="ARBA00022628"/>
    </source>
</evidence>
<evidence type="ECO:0000256" key="20">
    <source>
        <dbReference type="PIRNR" id="PIRNR000381"/>
    </source>
</evidence>
<feature type="binding site" description="axial binding residue" evidence="21">
    <location>
        <position position="732"/>
    </location>
    <ligand>
        <name>methylcob(III)alamin</name>
        <dbReference type="ChEBI" id="CHEBI:28115"/>
    </ligand>
    <ligandPart>
        <name>Co</name>
        <dbReference type="ChEBI" id="CHEBI:27638"/>
    </ligandPart>
</feature>
<feature type="binding site" evidence="22">
    <location>
        <position position="1120"/>
    </location>
    <ligand>
        <name>S-adenosyl-L-methionine</name>
        <dbReference type="ChEBI" id="CHEBI:59789"/>
    </ligand>
</feature>
<dbReference type="InterPro" id="IPR037010">
    <property type="entry name" value="VitB12-dep_Met_synth_activ_sf"/>
</dbReference>
<dbReference type="InterPro" id="IPR003759">
    <property type="entry name" value="Cbl-bd_cap"/>
</dbReference>
<dbReference type="InterPro" id="IPR036589">
    <property type="entry name" value="HCY_dom_sf"/>
</dbReference>
<proteinExistence type="inferred from homology"/>
<evidence type="ECO:0000256" key="9">
    <source>
        <dbReference type="ARBA" id="ARBA00022605"/>
    </source>
</evidence>
<keyword evidence="8 20" id="KW-0489">Methyltransferase</keyword>
<dbReference type="FunFam" id="3.20.20.20:FF:000007">
    <property type="entry name" value="Methionine synthase"/>
    <property type="match status" value="1"/>
</dbReference>
<dbReference type="PROSITE" id="PS51337">
    <property type="entry name" value="B12_BINDING_NTER"/>
    <property type="match status" value="1"/>
</dbReference>
<dbReference type="PROSITE" id="PS50972">
    <property type="entry name" value="PTERIN_BINDING"/>
    <property type="match status" value="1"/>
</dbReference>
<dbReference type="GO" id="GO:0050667">
    <property type="term" value="P:homocysteine metabolic process"/>
    <property type="evidence" value="ECO:0007669"/>
    <property type="project" value="TreeGrafter"/>
</dbReference>
<evidence type="ECO:0000259" key="28">
    <source>
        <dbReference type="PROSITE" id="PS51337"/>
    </source>
</evidence>
<dbReference type="Pfam" id="PF02965">
    <property type="entry name" value="Met_synt_B12"/>
    <property type="match status" value="1"/>
</dbReference>
<evidence type="ECO:0000256" key="15">
    <source>
        <dbReference type="ARBA" id="ARBA00022833"/>
    </source>
</evidence>
<evidence type="ECO:0000256" key="6">
    <source>
        <dbReference type="ARBA" id="ARBA00012032"/>
    </source>
</evidence>
<evidence type="ECO:0000256" key="14">
    <source>
        <dbReference type="ARBA" id="ARBA00022737"/>
    </source>
</evidence>
<keyword evidence="15 20" id="KW-0862">Zinc</keyword>
<evidence type="ECO:0000256" key="3">
    <source>
        <dbReference type="ARBA" id="ARBA00001956"/>
    </source>
</evidence>
<feature type="binding site" evidence="22">
    <location>
        <position position="835"/>
    </location>
    <ligand>
        <name>methylcob(III)alamin</name>
        <dbReference type="ChEBI" id="CHEBI:28115"/>
    </ligand>
</feature>
<dbReference type="InterPro" id="IPR003726">
    <property type="entry name" value="HCY_dom"/>
</dbReference>
<keyword evidence="11 20" id="KW-0808">Transferase</keyword>
<comment type="function">
    <text evidence="18 20">Catalyzes the transfer of a methyl group from methyl-cobalamin to homocysteine, yielding enzyme-bound cob(I)alamin and methionine. Subsequently, remethylates the cofactor using methyltetrahydrofolate.</text>
</comment>
<evidence type="ECO:0000256" key="19">
    <source>
        <dbReference type="NCBIfam" id="TIGR02082"/>
    </source>
</evidence>
<evidence type="ECO:0000313" key="29">
    <source>
        <dbReference type="EMBL" id="MBE1237168.1"/>
    </source>
</evidence>
<evidence type="ECO:0000256" key="23">
    <source>
        <dbReference type="PROSITE-ProRule" id="PRU00333"/>
    </source>
</evidence>
<dbReference type="PANTHER" id="PTHR45833">
    <property type="entry name" value="METHIONINE SYNTHASE"/>
    <property type="match status" value="1"/>
</dbReference>
<dbReference type="InterPro" id="IPR011822">
    <property type="entry name" value="MetH"/>
</dbReference>
<feature type="binding site" evidence="22">
    <location>
        <begin position="1174"/>
        <end position="1175"/>
    </location>
    <ligand>
        <name>S-adenosyl-L-methionine</name>
        <dbReference type="ChEBI" id="CHEBI:59789"/>
    </ligand>
</feature>
<comment type="pathway">
    <text evidence="4 20">Amino-acid biosynthesis; L-methionine biosynthesis via de novo pathway; L-methionine from L-homocysteine (MetH route): step 1/1.</text>
</comment>
<feature type="binding site" evidence="22">
    <location>
        <position position="777"/>
    </location>
    <ligand>
        <name>methylcob(III)alamin</name>
        <dbReference type="ChEBI" id="CHEBI:28115"/>
    </ligand>
</feature>
<evidence type="ECO:0000259" key="26">
    <source>
        <dbReference type="PROSITE" id="PS50974"/>
    </source>
</evidence>
<dbReference type="Gene3D" id="3.20.20.20">
    <property type="entry name" value="Dihydropteroate synthase-like"/>
    <property type="match status" value="1"/>
</dbReference>
<dbReference type="PIRSF" id="PIRSF000381">
    <property type="entry name" value="MetH"/>
    <property type="match status" value="1"/>
</dbReference>
<dbReference type="Proteomes" id="UP000631034">
    <property type="component" value="Unassembled WGS sequence"/>
</dbReference>
<comment type="cofactor">
    <cofactor evidence="2 20 23">
        <name>Zn(2+)</name>
        <dbReference type="ChEBI" id="CHEBI:29105"/>
    </cofactor>
</comment>
<comment type="catalytic activity">
    <reaction evidence="1 20">
        <text>(6S)-5-methyl-5,6,7,8-tetrahydrofolate + L-homocysteine = (6S)-5,6,7,8-tetrahydrofolate + L-methionine</text>
        <dbReference type="Rhea" id="RHEA:11172"/>
        <dbReference type="ChEBI" id="CHEBI:18608"/>
        <dbReference type="ChEBI" id="CHEBI:57453"/>
        <dbReference type="ChEBI" id="CHEBI:57844"/>
        <dbReference type="ChEBI" id="CHEBI:58199"/>
        <dbReference type="EC" id="2.1.1.13"/>
    </reaction>
</comment>
<feature type="domain" description="Pterin-binding" evidence="25">
    <location>
        <begin position="341"/>
        <end position="598"/>
    </location>
</feature>